<organism evidence="2 3">
    <name type="scientific">Colwellia marinimaniae</name>
    <dbReference type="NCBI Taxonomy" id="1513592"/>
    <lineage>
        <taxon>Bacteria</taxon>
        <taxon>Pseudomonadati</taxon>
        <taxon>Pseudomonadota</taxon>
        <taxon>Gammaproteobacteria</taxon>
        <taxon>Alteromonadales</taxon>
        <taxon>Colwelliaceae</taxon>
        <taxon>Colwellia</taxon>
    </lineage>
</organism>
<dbReference type="RefSeq" id="WP_057181686.1">
    <property type="nucleotide sequence ID" value="NZ_BDQM01000005.1"/>
</dbReference>
<comment type="caution">
    <text evidence="2">The sequence shown here is derived from an EMBL/GenBank/DDBJ whole genome shotgun (WGS) entry which is preliminary data.</text>
</comment>
<evidence type="ECO:0000259" key="1">
    <source>
        <dbReference type="Pfam" id="PF04073"/>
    </source>
</evidence>
<accession>A0ABQ0MSV4</accession>
<dbReference type="InterPro" id="IPR036754">
    <property type="entry name" value="YbaK/aa-tRNA-synt-asso_dom_sf"/>
</dbReference>
<dbReference type="EMBL" id="BDQM01000005">
    <property type="protein sequence ID" value="GAW95445.1"/>
    <property type="molecule type" value="Genomic_DNA"/>
</dbReference>
<dbReference type="InterPro" id="IPR007214">
    <property type="entry name" value="YbaK/aa-tRNA-synth-assoc-dom"/>
</dbReference>
<dbReference type="Gene3D" id="3.90.960.10">
    <property type="entry name" value="YbaK/aminoacyl-tRNA synthetase-associated domain"/>
    <property type="match status" value="1"/>
</dbReference>
<dbReference type="Pfam" id="PF04073">
    <property type="entry name" value="tRNA_edit"/>
    <property type="match status" value="1"/>
</dbReference>
<evidence type="ECO:0000313" key="2">
    <source>
        <dbReference type="EMBL" id="GAW95445.1"/>
    </source>
</evidence>
<name>A0ABQ0MSV4_9GAMM</name>
<evidence type="ECO:0000313" key="3">
    <source>
        <dbReference type="Proteomes" id="UP000197068"/>
    </source>
</evidence>
<proteinExistence type="predicted"/>
<gene>
    <name evidence="2" type="ORF">MTCD1_01047</name>
</gene>
<dbReference type="CDD" id="cd04332">
    <property type="entry name" value="YbaK_like"/>
    <property type="match status" value="1"/>
</dbReference>
<reference evidence="2 3" key="1">
    <citation type="submission" date="2017-06" db="EMBL/GenBank/DDBJ databases">
        <title>Whole Genome Sequences of Colwellia marinimaniae MTCD1.</title>
        <authorList>
            <person name="Kusumoto H."/>
            <person name="Inoue M."/>
            <person name="Tanikawa K."/>
            <person name="Maeji H."/>
            <person name="Cameron J.H."/>
            <person name="Bartlett D.H."/>
        </authorList>
    </citation>
    <scope>NUCLEOTIDE SEQUENCE [LARGE SCALE GENOMIC DNA]</scope>
    <source>
        <strain evidence="2 3">MTCD1</strain>
    </source>
</reference>
<dbReference type="SUPFAM" id="SSF55826">
    <property type="entry name" value="YbaK/ProRS associated domain"/>
    <property type="match status" value="1"/>
</dbReference>
<dbReference type="Proteomes" id="UP000197068">
    <property type="component" value="Unassembled WGS sequence"/>
</dbReference>
<keyword evidence="3" id="KW-1185">Reference proteome</keyword>
<protein>
    <recommendedName>
        <fullName evidence="1">YbaK/aminoacyl-tRNA synthetase-associated domain-containing protein</fullName>
    </recommendedName>
</protein>
<feature type="domain" description="YbaK/aminoacyl-tRNA synthetase-associated" evidence="1">
    <location>
        <begin position="35"/>
        <end position="143"/>
    </location>
</feature>
<sequence>MNISTRLTRYLNKKSIPYQEVDHFHSNSSIGTAITANISLKQIAKAVLLKNHEDKKLMAILPAADKINLSVLNENLHGSYQLMKEHEVYQVFADCNQGAVPPAADAYHLSMVCEQELTQLAKVYLEAGDHETLLCVNQQDFKTLMTSGKQLHFSREVFH</sequence>